<sequence length="197" mass="21292">MPARHPYLPCCVAFNTSLLLRTGARNSCAAGTSRLESVRGRADAGSRSGRSWLRTLRSLLPLCSSCLTSLSPTHVVGCGHDELDMGALRGSSRVGWPCRALPDGLAAQTPPPRLSFPRHPRTRASPPRCRATFRHRAPPDPRPRPRPRQPTPRRPPSRPTYTSRPSSSSRSRSSSSWRGAPPAASTSGAGRPSTTRC</sequence>
<evidence type="ECO:0000256" key="1">
    <source>
        <dbReference type="SAM" id="MobiDB-lite"/>
    </source>
</evidence>
<keyword evidence="3" id="KW-1185">Reference proteome</keyword>
<evidence type="ECO:0000313" key="3">
    <source>
        <dbReference type="Proteomes" id="UP000311382"/>
    </source>
</evidence>
<protein>
    <submittedName>
        <fullName evidence="2">Uncharacterized protein</fullName>
    </submittedName>
</protein>
<feature type="compositionally biased region" description="Pro residues" evidence="1">
    <location>
        <begin position="148"/>
        <end position="158"/>
    </location>
</feature>
<proteinExistence type="predicted"/>
<dbReference type="EMBL" id="SOZI01000063">
    <property type="protein sequence ID" value="TNY20578.1"/>
    <property type="molecule type" value="Genomic_DNA"/>
</dbReference>
<organism evidence="2 3">
    <name type="scientific">Rhodotorula diobovata</name>
    <dbReference type="NCBI Taxonomy" id="5288"/>
    <lineage>
        <taxon>Eukaryota</taxon>
        <taxon>Fungi</taxon>
        <taxon>Dikarya</taxon>
        <taxon>Basidiomycota</taxon>
        <taxon>Pucciniomycotina</taxon>
        <taxon>Microbotryomycetes</taxon>
        <taxon>Sporidiobolales</taxon>
        <taxon>Sporidiobolaceae</taxon>
        <taxon>Rhodotorula</taxon>
    </lineage>
</organism>
<feature type="region of interest" description="Disordered" evidence="1">
    <location>
        <begin position="103"/>
        <end position="197"/>
    </location>
</feature>
<dbReference type="AlphaFoldDB" id="A0A5C5FUP7"/>
<dbReference type="Proteomes" id="UP000311382">
    <property type="component" value="Unassembled WGS sequence"/>
</dbReference>
<name>A0A5C5FUP7_9BASI</name>
<comment type="caution">
    <text evidence="2">The sequence shown here is derived from an EMBL/GenBank/DDBJ whole genome shotgun (WGS) entry which is preliminary data.</text>
</comment>
<gene>
    <name evidence="2" type="ORF">DMC30DRAFT_397324</name>
</gene>
<reference evidence="2 3" key="1">
    <citation type="submission" date="2019-03" db="EMBL/GenBank/DDBJ databases">
        <title>Rhodosporidium diobovatum UCD-FST 08-225 genome sequencing, assembly, and annotation.</title>
        <authorList>
            <person name="Fakankun I.U."/>
            <person name="Fristensky B."/>
            <person name="Levin D.B."/>
        </authorList>
    </citation>
    <scope>NUCLEOTIDE SEQUENCE [LARGE SCALE GENOMIC DNA]</scope>
    <source>
        <strain evidence="2 3">UCD-FST 08-225</strain>
    </source>
</reference>
<evidence type="ECO:0000313" key="2">
    <source>
        <dbReference type="EMBL" id="TNY20578.1"/>
    </source>
</evidence>
<feature type="compositionally biased region" description="Low complexity" evidence="1">
    <location>
        <begin position="159"/>
        <end position="197"/>
    </location>
</feature>
<accession>A0A5C5FUP7</accession>